<dbReference type="EMBL" id="AGVV01000062">
    <property type="protein sequence ID" value="EHK75324.1"/>
    <property type="molecule type" value="Genomic_DNA"/>
</dbReference>
<proteinExistence type="predicted"/>
<dbReference type="AlphaFoldDB" id="H0G5V4"/>
<dbReference type="RefSeq" id="WP_003533152.1">
    <property type="nucleotide sequence ID" value="NZ_AGVV01000062.1"/>
</dbReference>
<evidence type="ECO:0000313" key="2">
    <source>
        <dbReference type="EMBL" id="EHK75324.1"/>
    </source>
</evidence>
<dbReference type="Proteomes" id="UP000004038">
    <property type="component" value="Unassembled WGS sequence"/>
</dbReference>
<name>H0G5V4_RHIML</name>
<dbReference type="Pfam" id="PF10045">
    <property type="entry name" value="DUF2280"/>
    <property type="match status" value="1"/>
</dbReference>
<accession>H0G5V4</accession>
<reference evidence="2 3" key="1">
    <citation type="journal article" date="2012" name="J. Bacteriol.">
        <title>Draft Genome Sequence of Sinorhizobium meliloti CCNWSX0020, a Nitrogen-Fixing Symbiont with Copper Tolerance Capability Isolated from Lead-Zinc Mine Tailings.</title>
        <authorList>
            <person name="Li Z."/>
            <person name="Ma Z."/>
            <person name="Hao X."/>
            <person name="Wei G."/>
        </authorList>
    </citation>
    <scope>NUCLEOTIDE SEQUENCE [LARGE SCALE GENOMIC DNA]</scope>
    <source>
        <strain evidence="2 3">CCNWSX0020</strain>
    </source>
</reference>
<feature type="compositionally biased region" description="Basic and acidic residues" evidence="1">
    <location>
        <begin position="28"/>
        <end position="44"/>
    </location>
</feature>
<sequence>MKAFIVQRVACFDPASIVVDAVRKDTADDHAPVCRRLPSDEEGRQQPGSEAEGCCSKTRKTFLEDTATIAISHRAVRLRALQRKAENRARCSVIA</sequence>
<dbReference type="InterPro" id="IPR018738">
    <property type="entry name" value="DUF2280"/>
</dbReference>
<protein>
    <submittedName>
        <fullName evidence="2">Uncharacterized protein</fullName>
    </submittedName>
</protein>
<organism evidence="2 3">
    <name type="scientific">Sinorhizobium meliloti CCNWSX0020</name>
    <dbReference type="NCBI Taxonomy" id="1107881"/>
    <lineage>
        <taxon>Bacteria</taxon>
        <taxon>Pseudomonadati</taxon>
        <taxon>Pseudomonadota</taxon>
        <taxon>Alphaproteobacteria</taxon>
        <taxon>Hyphomicrobiales</taxon>
        <taxon>Rhizobiaceae</taxon>
        <taxon>Sinorhizobium/Ensifer group</taxon>
        <taxon>Sinorhizobium</taxon>
    </lineage>
</organism>
<evidence type="ECO:0000256" key="1">
    <source>
        <dbReference type="SAM" id="MobiDB-lite"/>
    </source>
</evidence>
<dbReference type="PATRIC" id="fig|1107881.3.peg.4934"/>
<gene>
    <name evidence="2" type="ORF">SM0020_24348</name>
</gene>
<feature type="region of interest" description="Disordered" evidence="1">
    <location>
        <begin position="28"/>
        <end position="53"/>
    </location>
</feature>
<evidence type="ECO:0000313" key="3">
    <source>
        <dbReference type="Proteomes" id="UP000004038"/>
    </source>
</evidence>